<dbReference type="Pfam" id="PF03946">
    <property type="entry name" value="Ribosomal_L11_N"/>
    <property type="match status" value="1"/>
</dbReference>
<dbReference type="Gene3D" id="3.30.1550.10">
    <property type="entry name" value="Ribosomal protein L11/L12, N-terminal domain"/>
    <property type="match status" value="1"/>
</dbReference>
<evidence type="ECO:0000256" key="5">
    <source>
        <dbReference type="ARBA" id="ARBA00023274"/>
    </source>
</evidence>
<keyword evidence="15" id="KW-1185">Reference proteome</keyword>
<gene>
    <name evidence="14" type="ORF">MHYMCMPASI_00223</name>
</gene>
<evidence type="ECO:0000256" key="7">
    <source>
        <dbReference type="ARBA" id="ARBA00035320"/>
    </source>
</evidence>
<feature type="domain" description="Large ribosomal subunit protein uL11 N-terminal" evidence="13">
    <location>
        <begin position="9"/>
        <end position="67"/>
    </location>
</feature>
<dbReference type="NCBIfam" id="TIGR01632">
    <property type="entry name" value="L11_bact"/>
    <property type="match status" value="1"/>
</dbReference>
<evidence type="ECO:0000259" key="12">
    <source>
        <dbReference type="Pfam" id="PF00298"/>
    </source>
</evidence>
<dbReference type="InterPro" id="IPR020783">
    <property type="entry name" value="Ribosomal_uL11_C"/>
</dbReference>
<dbReference type="GO" id="GO:0003735">
    <property type="term" value="F:structural constituent of ribosome"/>
    <property type="evidence" value="ECO:0007669"/>
    <property type="project" value="InterPro"/>
</dbReference>
<accession>A0A8S4C0D0</accession>
<evidence type="ECO:0000256" key="8">
    <source>
        <dbReference type="ARBA" id="ARBA00038782"/>
    </source>
</evidence>
<evidence type="ECO:0000256" key="10">
    <source>
        <dbReference type="ARBA" id="ARBA00041455"/>
    </source>
</evidence>
<dbReference type="HAMAP" id="MF_00736">
    <property type="entry name" value="Ribosomal_uL11"/>
    <property type="match status" value="1"/>
</dbReference>
<dbReference type="InterPro" id="IPR036769">
    <property type="entry name" value="Ribosomal_uL11_C_sf"/>
</dbReference>
<evidence type="ECO:0000256" key="2">
    <source>
        <dbReference type="ARBA" id="ARBA00022730"/>
    </source>
</evidence>
<dbReference type="SMART" id="SM00649">
    <property type="entry name" value="RL11"/>
    <property type="match status" value="1"/>
</dbReference>
<evidence type="ECO:0000313" key="15">
    <source>
        <dbReference type="Proteomes" id="UP000837675"/>
    </source>
</evidence>
<evidence type="ECO:0000256" key="4">
    <source>
        <dbReference type="ARBA" id="ARBA00022980"/>
    </source>
</evidence>
<reference evidence="14" key="1">
    <citation type="submission" date="2021-06" db="EMBL/GenBank/DDBJ databases">
        <authorList>
            <person name="Nardi T."/>
            <person name="Nardi T."/>
        </authorList>
    </citation>
    <scope>NUCLEOTIDE SEQUENCE</scope>
</reference>
<dbReference type="Pfam" id="PF00298">
    <property type="entry name" value="Ribosomal_L11"/>
    <property type="match status" value="1"/>
</dbReference>
<keyword evidence="3" id="KW-0694">RNA-binding</keyword>
<evidence type="ECO:0000259" key="13">
    <source>
        <dbReference type="Pfam" id="PF03946"/>
    </source>
</evidence>
<feature type="non-terminal residue" evidence="14">
    <location>
        <position position="1"/>
    </location>
</feature>
<dbReference type="Proteomes" id="UP000837675">
    <property type="component" value="Unassembled WGS sequence"/>
</dbReference>
<feature type="domain" description="Large ribosomal subunit protein uL11 C-terminal" evidence="12">
    <location>
        <begin position="72"/>
        <end position="140"/>
    </location>
</feature>
<proteinExistence type="inferred from homology"/>
<dbReference type="GO" id="GO:0022625">
    <property type="term" value="C:cytosolic large ribosomal subunit"/>
    <property type="evidence" value="ECO:0007669"/>
    <property type="project" value="TreeGrafter"/>
</dbReference>
<dbReference type="GO" id="GO:0006412">
    <property type="term" value="P:translation"/>
    <property type="evidence" value="ECO:0007669"/>
    <property type="project" value="InterPro"/>
</dbReference>
<dbReference type="CDD" id="cd00349">
    <property type="entry name" value="Ribosomal_L11"/>
    <property type="match status" value="1"/>
</dbReference>
<dbReference type="SUPFAM" id="SSF54747">
    <property type="entry name" value="Ribosomal L11/L12e N-terminal domain"/>
    <property type="match status" value="1"/>
</dbReference>
<dbReference type="InterPro" id="IPR020784">
    <property type="entry name" value="Ribosomal_uL11_N"/>
</dbReference>
<dbReference type="InterPro" id="IPR006519">
    <property type="entry name" value="Ribosomal_uL11_bac-typ"/>
</dbReference>
<dbReference type="InterPro" id="IPR036796">
    <property type="entry name" value="Ribosomal_uL11_N_sf"/>
</dbReference>
<dbReference type="PANTHER" id="PTHR11661:SF1">
    <property type="entry name" value="LARGE RIBOSOMAL SUBUNIT PROTEIN UL11M"/>
    <property type="match status" value="1"/>
</dbReference>
<dbReference type="Gene3D" id="1.10.10.250">
    <property type="entry name" value="Ribosomal protein L11, C-terminal domain"/>
    <property type="match status" value="1"/>
</dbReference>
<organism evidence="14 15">
    <name type="scientific">Hyalomma marginatum</name>
    <dbReference type="NCBI Taxonomy" id="34627"/>
    <lineage>
        <taxon>Eukaryota</taxon>
        <taxon>Metazoa</taxon>
        <taxon>Ecdysozoa</taxon>
        <taxon>Arthropoda</taxon>
        <taxon>Chelicerata</taxon>
        <taxon>Arachnida</taxon>
        <taxon>Acari</taxon>
        <taxon>Parasitiformes</taxon>
        <taxon>Ixodida</taxon>
        <taxon>Ixodoidea</taxon>
        <taxon>Ixodidae</taxon>
        <taxon>Hyalomminae</taxon>
        <taxon>Hyalomma</taxon>
    </lineage>
</organism>
<dbReference type="PANTHER" id="PTHR11661">
    <property type="entry name" value="60S RIBOSOMAL PROTEIN L12"/>
    <property type="match status" value="1"/>
</dbReference>
<keyword evidence="2" id="KW-0699">rRNA-binding</keyword>
<dbReference type="GO" id="GO:0070180">
    <property type="term" value="F:large ribosomal subunit rRNA binding"/>
    <property type="evidence" value="ECO:0007669"/>
    <property type="project" value="TreeGrafter"/>
</dbReference>
<evidence type="ECO:0000256" key="9">
    <source>
        <dbReference type="ARBA" id="ARBA00040104"/>
    </source>
</evidence>
<dbReference type="InterPro" id="IPR020785">
    <property type="entry name" value="Ribosomal_uL11_CS"/>
</dbReference>
<evidence type="ECO:0000256" key="3">
    <source>
        <dbReference type="ARBA" id="ARBA00022884"/>
    </source>
</evidence>
<evidence type="ECO:0000256" key="11">
    <source>
        <dbReference type="RuleBase" id="RU003978"/>
    </source>
</evidence>
<protein>
    <recommendedName>
        <fullName evidence="6">Large ribosomal subunit protein uL11</fullName>
    </recommendedName>
    <alternativeName>
        <fullName evidence="10">39S ribosomal protein L11, mitochondrial</fullName>
    </alternativeName>
    <alternativeName>
        <fullName evidence="7">60S ribosomal protein L12</fullName>
    </alternativeName>
    <alternativeName>
        <fullName evidence="9">Large ribosomal subunit protein uL11m</fullName>
    </alternativeName>
</protein>
<dbReference type="EMBL" id="CAJVAF010000071">
    <property type="protein sequence ID" value="CAG7589955.1"/>
    <property type="molecule type" value="Genomic_DNA"/>
</dbReference>
<dbReference type="PROSITE" id="PS00359">
    <property type="entry name" value="RIBOSOMAL_L11"/>
    <property type="match status" value="1"/>
</dbReference>
<dbReference type="FunFam" id="3.30.1550.10:FF:000005">
    <property type="entry name" value="50S ribosomal protein L11"/>
    <property type="match status" value="1"/>
</dbReference>
<dbReference type="InterPro" id="IPR000911">
    <property type="entry name" value="Ribosomal_uL11"/>
</dbReference>
<evidence type="ECO:0000256" key="6">
    <source>
        <dbReference type="ARBA" id="ARBA00035203"/>
    </source>
</evidence>
<dbReference type="AlphaFoldDB" id="A0A8S4C0D0"/>
<dbReference type="SUPFAM" id="SSF46906">
    <property type="entry name" value="Ribosomal protein L11, C-terminal domain"/>
    <property type="match status" value="1"/>
</dbReference>
<keyword evidence="4 11" id="KW-0689">Ribosomal protein</keyword>
<evidence type="ECO:0000313" key="14">
    <source>
        <dbReference type="EMBL" id="CAG7589955.1"/>
    </source>
</evidence>
<sequence length="142" mass="15237">VKKKVVAEIKLEIPAGKANPAPPIGPALGQRSLNIMEFCRQFNDRTKEMKQGAPIPVIISAYTDKSFSFVLKNPPVSYFVKEFAGIASGSKTAGRATAGQIAIDKVKEIAKIKMVDMGIDDLESAVNMVKGTARSMGVQVVE</sequence>
<comment type="subunit">
    <text evidence="8">Component of the mitochondrial ribosome large subunit (39S) which comprises a 16S rRNA and about 50 distinct proteins.</text>
</comment>
<name>A0A8S4C0D0_9ACAR</name>
<evidence type="ECO:0000256" key="1">
    <source>
        <dbReference type="ARBA" id="ARBA00010537"/>
    </source>
</evidence>
<comment type="similarity">
    <text evidence="1 11">Belongs to the universal ribosomal protein uL11 family.</text>
</comment>
<comment type="caution">
    <text evidence="14">The sequence shown here is derived from an EMBL/GenBank/DDBJ whole genome shotgun (WGS) entry which is preliminary data.</text>
</comment>
<keyword evidence="5 11" id="KW-0687">Ribonucleoprotein</keyword>